<dbReference type="PANTHER" id="PTHR22604">
    <property type="entry name" value="OXIDOREDUCTASES"/>
    <property type="match status" value="1"/>
</dbReference>
<keyword evidence="6" id="KW-1185">Reference proteome</keyword>
<organism evidence="5 6">
    <name type="scientific">Temperatibacter marinus</name>
    <dbReference type="NCBI Taxonomy" id="1456591"/>
    <lineage>
        <taxon>Bacteria</taxon>
        <taxon>Pseudomonadati</taxon>
        <taxon>Pseudomonadota</taxon>
        <taxon>Alphaproteobacteria</taxon>
        <taxon>Kordiimonadales</taxon>
        <taxon>Temperatibacteraceae</taxon>
        <taxon>Temperatibacter</taxon>
    </lineage>
</organism>
<evidence type="ECO:0000313" key="6">
    <source>
        <dbReference type="Proteomes" id="UP001268683"/>
    </source>
</evidence>
<evidence type="ECO:0000313" key="5">
    <source>
        <dbReference type="EMBL" id="WND03570.1"/>
    </source>
</evidence>
<dbReference type="AlphaFoldDB" id="A0AA52EF38"/>
<dbReference type="InterPro" id="IPR050984">
    <property type="entry name" value="Gfo/Idh/MocA_domain"/>
</dbReference>
<dbReference type="InterPro" id="IPR000683">
    <property type="entry name" value="Gfo/Idh/MocA-like_OxRdtase_N"/>
</dbReference>
<comment type="similarity">
    <text evidence="1">Belongs to the Gfo/Idh/MocA family.</text>
</comment>
<dbReference type="InterPro" id="IPR036291">
    <property type="entry name" value="NAD(P)-bd_dom_sf"/>
</dbReference>
<dbReference type="GO" id="GO:0016491">
    <property type="term" value="F:oxidoreductase activity"/>
    <property type="evidence" value="ECO:0007669"/>
    <property type="project" value="UniProtKB-KW"/>
</dbReference>
<dbReference type="SUPFAM" id="SSF55347">
    <property type="entry name" value="Glyceraldehyde-3-phosphate dehydrogenase-like, C-terminal domain"/>
    <property type="match status" value="1"/>
</dbReference>
<dbReference type="GO" id="GO:0000166">
    <property type="term" value="F:nucleotide binding"/>
    <property type="evidence" value="ECO:0007669"/>
    <property type="project" value="InterPro"/>
</dbReference>
<protein>
    <submittedName>
        <fullName evidence="5">Gfo/Idh/MocA family oxidoreductase</fullName>
    </submittedName>
</protein>
<dbReference type="Gene3D" id="3.40.50.720">
    <property type="entry name" value="NAD(P)-binding Rossmann-like Domain"/>
    <property type="match status" value="1"/>
</dbReference>
<feature type="domain" description="Gfo/Idh/MocA-like oxidoreductase N-terminal" evidence="3">
    <location>
        <begin position="6"/>
        <end position="123"/>
    </location>
</feature>
<dbReference type="EMBL" id="CP123872">
    <property type="protein sequence ID" value="WND03570.1"/>
    <property type="molecule type" value="Genomic_DNA"/>
</dbReference>
<evidence type="ECO:0000256" key="2">
    <source>
        <dbReference type="ARBA" id="ARBA00023002"/>
    </source>
</evidence>
<accession>A0AA52EF38</accession>
<dbReference type="RefSeq" id="WP_310799423.1">
    <property type="nucleotide sequence ID" value="NZ_CP123872.1"/>
</dbReference>
<proteinExistence type="inferred from homology"/>
<dbReference type="InterPro" id="IPR055170">
    <property type="entry name" value="GFO_IDH_MocA-like_dom"/>
</dbReference>
<gene>
    <name evidence="5" type="ORF">QGN29_04180</name>
</gene>
<dbReference type="Proteomes" id="UP001268683">
    <property type="component" value="Chromosome"/>
</dbReference>
<keyword evidence="2" id="KW-0560">Oxidoreductase</keyword>
<dbReference type="PANTHER" id="PTHR22604:SF105">
    <property type="entry name" value="TRANS-1,2-DIHYDROBENZENE-1,2-DIOL DEHYDROGENASE"/>
    <property type="match status" value="1"/>
</dbReference>
<feature type="domain" description="GFO/IDH/MocA-like oxidoreductase" evidence="4">
    <location>
        <begin position="133"/>
        <end position="251"/>
    </location>
</feature>
<evidence type="ECO:0000259" key="4">
    <source>
        <dbReference type="Pfam" id="PF22725"/>
    </source>
</evidence>
<dbReference type="Pfam" id="PF01408">
    <property type="entry name" value="GFO_IDH_MocA"/>
    <property type="match status" value="1"/>
</dbReference>
<dbReference type="Gene3D" id="3.30.360.10">
    <property type="entry name" value="Dihydrodipicolinate Reductase, domain 2"/>
    <property type="match status" value="1"/>
</dbReference>
<name>A0AA52EF38_9PROT</name>
<dbReference type="KEGG" id="tmk:QGN29_04180"/>
<dbReference type="SUPFAM" id="SSF51735">
    <property type="entry name" value="NAD(P)-binding Rossmann-fold domains"/>
    <property type="match status" value="1"/>
</dbReference>
<reference evidence="5" key="1">
    <citation type="submission" date="2023-04" db="EMBL/GenBank/DDBJ databases">
        <title>Complete genome sequence of Temperatibacter marinus.</title>
        <authorList>
            <person name="Rong J.-C."/>
            <person name="Yi M.-L."/>
            <person name="Zhao Q."/>
        </authorList>
    </citation>
    <scope>NUCLEOTIDE SEQUENCE</scope>
    <source>
        <strain evidence="5">NBRC 110045</strain>
    </source>
</reference>
<evidence type="ECO:0000259" key="3">
    <source>
        <dbReference type="Pfam" id="PF01408"/>
    </source>
</evidence>
<sequence>MKKTVINWGVIGTGIISTSFAKDCAFVPNAKLHSVISRKKENAHSFAAQYGISHVHTDLDQMLRDPELDAVYIGTPHPHHFGAARAAMKAGKAVLCEKPLTVTAEETSKLIAIQKETGVYLMEAMWTYFLPAIQKAKEWVDSGRIGDVVAIKGDFGYPQIYDPKSRTYNPDLAGGALLDMGIYPVAFAYLFSGGRTPKRLMTSARFAPNGIDDDITTIFEYDQKMTATLGTSFRARLKNMGVIIGTKGHIEIPDFFRASQCAYYELDDCLETFCDHRKSIGLSFETEAMCQDLLKGRLESRVVPLKASQAFADHMEMIRKSW</sequence>
<dbReference type="Pfam" id="PF22725">
    <property type="entry name" value="GFO_IDH_MocA_C3"/>
    <property type="match status" value="1"/>
</dbReference>
<evidence type="ECO:0000256" key="1">
    <source>
        <dbReference type="ARBA" id="ARBA00010928"/>
    </source>
</evidence>